<reference evidence="2 3" key="1">
    <citation type="submission" date="2014-06" db="EMBL/GenBank/DDBJ databases">
        <title>Draft genome sequence of iron oxidizing acidophile Leptospirillum ferriphilum DSM14647.</title>
        <authorList>
            <person name="Cardenas J.P."/>
            <person name="Lazcano M."/>
            <person name="Ossandon F.J."/>
            <person name="Corbett M."/>
            <person name="Holmes D.S."/>
            <person name="Watkin E."/>
        </authorList>
    </citation>
    <scope>NUCLEOTIDE SEQUENCE [LARGE SCALE GENOMIC DNA]</scope>
    <source>
        <strain evidence="2 3">DSM 14647</strain>
    </source>
</reference>
<feature type="chain" id="PRO_5001905230" evidence="1">
    <location>
        <begin position="29"/>
        <end position="237"/>
    </location>
</feature>
<evidence type="ECO:0000313" key="2">
    <source>
        <dbReference type="EMBL" id="KGA93440.1"/>
    </source>
</evidence>
<feature type="signal peptide" evidence="1">
    <location>
        <begin position="1"/>
        <end position="28"/>
    </location>
</feature>
<dbReference type="AlphaFoldDB" id="A0A094WA82"/>
<proteinExistence type="predicted"/>
<dbReference type="PATRIC" id="fig|178606.4.peg.1651"/>
<gene>
    <name evidence="2" type="ORF">LptCag_0053</name>
</gene>
<name>A0A094WA82_9BACT</name>
<protein>
    <submittedName>
        <fullName evidence="2">Uncharacterized protein</fullName>
    </submittedName>
</protein>
<sequence length="237" mass="26595">MKKIQKWIPVFVLCFSIVVVSPSFGSQASEKIMSTDNSHEQYTQKDLMTAFKLGYIEAGGDWRKFLAADHYGINWGAVMKGIQMTENQNVSTTKNHDELSPPCSIPSSSKNIMPHIHMTKSVNEVMPKGKYGGTSSYVSIPSRNLVKAVTNGKTTWFVFDRPISAFRSPIQDVMVAFDYSNKKRSSEDWMISSHVCGNIVAFRTVFDGSGSGVIAIDPKRINHRIDAEKIFFYVSKY</sequence>
<dbReference type="RefSeq" id="WP_036082726.1">
    <property type="nucleotide sequence ID" value="NZ_JPGK01000006.1"/>
</dbReference>
<keyword evidence="1" id="KW-0732">Signal</keyword>
<dbReference type="Proteomes" id="UP000029452">
    <property type="component" value="Unassembled WGS sequence"/>
</dbReference>
<dbReference type="EMBL" id="JPGK01000006">
    <property type="protein sequence ID" value="KGA93440.1"/>
    <property type="molecule type" value="Genomic_DNA"/>
</dbReference>
<comment type="caution">
    <text evidence="2">The sequence shown here is derived from an EMBL/GenBank/DDBJ whole genome shotgun (WGS) entry which is preliminary data.</text>
</comment>
<evidence type="ECO:0000313" key="3">
    <source>
        <dbReference type="Proteomes" id="UP000029452"/>
    </source>
</evidence>
<evidence type="ECO:0000256" key="1">
    <source>
        <dbReference type="SAM" id="SignalP"/>
    </source>
</evidence>
<accession>A0A094WA82</accession>
<organism evidence="2 3">
    <name type="scientific">Leptospirillum ferriphilum</name>
    <dbReference type="NCBI Taxonomy" id="178606"/>
    <lineage>
        <taxon>Bacteria</taxon>
        <taxon>Pseudomonadati</taxon>
        <taxon>Nitrospirota</taxon>
        <taxon>Nitrospiria</taxon>
        <taxon>Nitrospirales</taxon>
        <taxon>Nitrospiraceae</taxon>
        <taxon>Leptospirillum</taxon>
    </lineage>
</organism>